<dbReference type="InterPro" id="IPR001810">
    <property type="entry name" value="F-box_dom"/>
</dbReference>
<dbReference type="CDD" id="cd22157">
    <property type="entry name" value="F-box_AtFBW1-like"/>
    <property type="match status" value="1"/>
</dbReference>
<protein>
    <recommendedName>
        <fullName evidence="1">F-box domain-containing protein</fullName>
    </recommendedName>
</protein>
<feature type="domain" description="F-box" evidence="1">
    <location>
        <begin position="15"/>
        <end position="55"/>
    </location>
</feature>
<keyword evidence="3" id="KW-1185">Reference proteome</keyword>
<dbReference type="Proteomes" id="UP000298652">
    <property type="component" value="Chromosome 1"/>
</dbReference>
<accession>A0A4U6WA65</accession>
<dbReference type="Pfam" id="PF12937">
    <property type="entry name" value="F-box-like"/>
    <property type="match status" value="1"/>
</dbReference>
<sequence>MGGKRKRTPRLPPDLMEEVVIEILVRLPVKVLVRCKSVSKAWRAIISDPIFIQAHLRRSASNWQKDPCFIISPQTLDYVIAEDEGRWPTTFSNHIRFYQWQQGNKVATFIHDKEYRCKFNQLHYFSHCDGLVLAPTDTSLYVFNPATRDAITLPKSGRNNLKRLGGRRACYCVGLGLDPRIGKYKVVQGFYWSKDRTSMGMEVCTIADDDHGGIWSWGKIRNDPPYLPQRCQTAPSINGYMFWRIAEPKQHDKQQPPRALLHLSLDDEEFGITRLPDSLDPSLDYTFLLDVLHGRELCLTASTNETMLTIWTLPVVDKGLNSPWERRYSINVSGLFQTMALPPCSSGIILRQAQAIYSYNLVTCKLTTLCEMDCMAFQGRKERKWKDLFTFDVKPYTESLVRITNHLC</sequence>
<evidence type="ECO:0000259" key="1">
    <source>
        <dbReference type="SMART" id="SM00256"/>
    </source>
</evidence>
<dbReference type="InterPro" id="IPR036047">
    <property type="entry name" value="F-box-like_dom_sf"/>
</dbReference>
<name>A0A4U6WA65_SETVI</name>
<dbReference type="SUPFAM" id="SSF81383">
    <property type="entry name" value="F-box domain"/>
    <property type="match status" value="1"/>
</dbReference>
<organism evidence="2 3">
    <name type="scientific">Setaria viridis</name>
    <name type="common">Green bristlegrass</name>
    <name type="synonym">Setaria italica subsp. viridis</name>
    <dbReference type="NCBI Taxonomy" id="4556"/>
    <lineage>
        <taxon>Eukaryota</taxon>
        <taxon>Viridiplantae</taxon>
        <taxon>Streptophyta</taxon>
        <taxon>Embryophyta</taxon>
        <taxon>Tracheophyta</taxon>
        <taxon>Spermatophyta</taxon>
        <taxon>Magnoliopsida</taxon>
        <taxon>Liliopsida</taxon>
        <taxon>Poales</taxon>
        <taxon>Poaceae</taxon>
        <taxon>PACMAD clade</taxon>
        <taxon>Panicoideae</taxon>
        <taxon>Panicodae</taxon>
        <taxon>Paniceae</taxon>
        <taxon>Cenchrinae</taxon>
        <taxon>Setaria</taxon>
    </lineage>
</organism>
<proteinExistence type="predicted"/>
<dbReference type="InterPro" id="IPR017451">
    <property type="entry name" value="F-box-assoc_interact_dom"/>
</dbReference>
<dbReference type="Pfam" id="PF08268">
    <property type="entry name" value="FBA_3"/>
    <property type="match status" value="1"/>
</dbReference>
<evidence type="ECO:0000313" key="3">
    <source>
        <dbReference type="Proteomes" id="UP000298652"/>
    </source>
</evidence>
<dbReference type="InterPro" id="IPR013187">
    <property type="entry name" value="F-box-assoc_dom_typ3"/>
</dbReference>
<evidence type="ECO:0000313" key="2">
    <source>
        <dbReference type="EMBL" id="TKW38493.1"/>
    </source>
</evidence>
<reference evidence="2" key="1">
    <citation type="submission" date="2019-03" db="EMBL/GenBank/DDBJ databases">
        <title>WGS assembly of Setaria viridis.</title>
        <authorList>
            <person name="Huang P."/>
            <person name="Jenkins J."/>
            <person name="Grimwood J."/>
            <person name="Barry K."/>
            <person name="Healey A."/>
            <person name="Mamidi S."/>
            <person name="Sreedasyam A."/>
            <person name="Shu S."/>
            <person name="Feldman M."/>
            <person name="Wu J."/>
            <person name="Yu Y."/>
            <person name="Chen C."/>
            <person name="Johnson J."/>
            <person name="Rokhsar D."/>
            <person name="Baxter I."/>
            <person name="Schmutz J."/>
            <person name="Brutnell T."/>
            <person name="Kellogg E."/>
        </authorList>
    </citation>
    <scope>NUCLEOTIDE SEQUENCE [LARGE SCALE GENOMIC DNA]</scope>
</reference>
<dbReference type="Gene3D" id="1.20.1280.50">
    <property type="match status" value="1"/>
</dbReference>
<dbReference type="InterPro" id="IPR050796">
    <property type="entry name" value="SCF_F-box_component"/>
</dbReference>
<dbReference type="AlphaFoldDB" id="A0A4U6WA65"/>
<dbReference type="OMA" id="EVCTIAD"/>
<dbReference type="NCBIfam" id="TIGR01640">
    <property type="entry name" value="F_box_assoc_1"/>
    <property type="match status" value="1"/>
</dbReference>
<dbReference type="PANTHER" id="PTHR31672">
    <property type="entry name" value="BNACNNG10540D PROTEIN"/>
    <property type="match status" value="1"/>
</dbReference>
<dbReference type="EMBL" id="CM016552">
    <property type="protein sequence ID" value="TKW38493.1"/>
    <property type="molecule type" value="Genomic_DNA"/>
</dbReference>
<gene>
    <name evidence="2" type="ORF">SEVIR_1G118300v2</name>
</gene>
<dbReference type="PANTHER" id="PTHR31672:SF13">
    <property type="entry name" value="F-BOX PROTEIN CPR30-LIKE"/>
    <property type="match status" value="1"/>
</dbReference>
<dbReference type="Gramene" id="TKW38493">
    <property type="protein sequence ID" value="TKW38493"/>
    <property type="gene ID" value="SEVIR_1G118300v2"/>
</dbReference>
<dbReference type="SMART" id="SM00256">
    <property type="entry name" value="FBOX"/>
    <property type="match status" value="1"/>
</dbReference>